<organism evidence="5 6">
    <name type="scientific">Streblomastix strix</name>
    <dbReference type="NCBI Taxonomy" id="222440"/>
    <lineage>
        <taxon>Eukaryota</taxon>
        <taxon>Metamonada</taxon>
        <taxon>Preaxostyla</taxon>
        <taxon>Oxymonadida</taxon>
        <taxon>Streblomastigidae</taxon>
        <taxon>Streblomastix</taxon>
    </lineage>
</organism>
<dbReference type="CDD" id="cd23157">
    <property type="entry name" value="Prefoldin_5"/>
    <property type="match status" value="1"/>
</dbReference>
<dbReference type="InterPro" id="IPR011599">
    <property type="entry name" value="PFD_alpha_archaea"/>
</dbReference>
<gene>
    <name evidence="5" type="ORF">EZS28_020839</name>
</gene>
<comment type="similarity">
    <text evidence="1">Belongs to the prefoldin subunit alpha family.</text>
</comment>
<name>A0A5J4VLV8_9EUKA</name>
<dbReference type="GO" id="GO:1990113">
    <property type="term" value="P:RNA polymerase I assembly"/>
    <property type="evidence" value="ECO:0007669"/>
    <property type="project" value="TreeGrafter"/>
</dbReference>
<feature type="coiled-coil region" evidence="2">
    <location>
        <begin position="22"/>
        <end position="52"/>
    </location>
</feature>
<dbReference type="GO" id="GO:0005737">
    <property type="term" value="C:cytoplasm"/>
    <property type="evidence" value="ECO:0007669"/>
    <property type="project" value="TreeGrafter"/>
</dbReference>
<dbReference type="NCBIfam" id="TIGR00293">
    <property type="entry name" value="prefoldin subunit alpha"/>
    <property type="match status" value="1"/>
</dbReference>
<comment type="caution">
    <text evidence="5">The sequence shown here is derived from an EMBL/GenBank/DDBJ whole genome shotgun (WGS) entry which is preliminary data.</text>
</comment>
<sequence length="248" mass="28500">MAEAQARAQQERKAELIAQLSIEQLDMMKQQVQEEVEQLNELMRQLRIANNKFVDSKIALNTITPQTEGQTIMIPVTSSLYVPGHLKDNTHALIDIGSNFIVRKSVEEAKEFFTRKIAFIHSQIAAMEKILSQKASDFQQLDETRREKLIARERVEVPEITSEKDRRADNKINEAPDEEDGNSSKNRDKEILNDVDDGSIKNEKVEKQESKEVERKENKENPECCPTWVIILIVVLIYLLLKSGNKKK</sequence>
<feature type="transmembrane region" description="Helical" evidence="4">
    <location>
        <begin position="226"/>
        <end position="241"/>
    </location>
</feature>
<evidence type="ECO:0000256" key="3">
    <source>
        <dbReference type="SAM" id="MobiDB-lite"/>
    </source>
</evidence>
<dbReference type="Pfam" id="PF02996">
    <property type="entry name" value="Prefoldin"/>
    <property type="match status" value="1"/>
</dbReference>
<dbReference type="GO" id="GO:0006457">
    <property type="term" value="P:protein folding"/>
    <property type="evidence" value="ECO:0007669"/>
    <property type="project" value="InterPro"/>
</dbReference>
<keyword evidence="4" id="KW-0472">Membrane</keyword>
<evidence type="ECO:0000256" key="1">
    <source>
        <dbReference type="ARBA" id="ARBA00010048"/>
    </source>
</evidence>
<keyword evidence="2" id="KW-0175">Coiled coil</keyword>
<dbReference type="GO" id="GO:0051082">
    <property type="term" value="F:unfolded protein binding"/>
    <property type="evidence" value="ECO:0007669"/>
    <property type="project" value="InterPro"/>
</dbReference>
<evidence type="ECO:0000256" key="2">
    <source>
        <dbReference type="SAM" id="Coils"/>
    </source>
</evidence>
<dbReference type="GO" id="GO:1990114">
    <property type="term" value="P:RNA polymerase II core complex assembly"/>
    <property type="evidence" value="ECO:0007669"/>
    <property type="project" value="TreeGrafter"/>
</dbReference>
<evidence type="ECO:0000313" key="6">
    <source>
        <dbReference type="Proteomes" id="UP000324800"/>
    </source>
</evidence>
<feature type="compositionally biased region" description="Basic and acidic residues" evidence="3">
    <location>
        <begin position="160"/>
        <end position="174"/>
    </location>
</feature>
<keyword evidence="4" id="KW-1133">Transmembrane helix</keyword>
<dbReference type="EMBL" id="SNRW01006148">
    <property type="protein sequence ID" value="KAA6383637.1"/>
    <property type="molecule type" value="Genomic_DNA"/>
</dbReference>
<feature type="region of interest" description="Disordered" evidence="3">
    <location>
        <begin position="160"/>
        <end position="220"/>
    </location>
</feature>
<dbReference type="OrthoDB" id="10267474at2759"/>
<dbReference type="InterPro" id="IPR004127">
    <property type="entry name" value="Prefoldin_subunit_alpha"/>
</dbReference>
<dbReference type="PANTHER" id="PTHR12674">
    <property type="entry name" value="PREFOLDIN SUBUNIT 5"/>
    <property type="match status" value="1"/>
</dbReference>
<protein>
    <submittedName>
        <fullName evidence="5">Putative prefoldin subunit 5</fullName>
    </submittedName>
</protein>
<proteinExistence type="inferred from homology"/>
<dbReference type="GO" id="GO:0016272">
    <property type="term" value="C:prefoldin complex"/>
    <property type="evidence" value="ECO:0007669"/>
    <property type="project" value="InterPro"/>
</dbReference>
<feature type="compositionally biased region" description="Basic and acidic residues" evidence="3">
    <location>
        <begin position="185"/>
        <end position="220"/>
    </location>
</feature>
<dbReference type="Proteomes" id="UP000324800">
    <property type="component" value="Unassembled WGS sequence"/>
</dbReference>
<dbReference type="Gene3D" id="1.10.287.370">
    <property type="match status" value="1"/>
</dbReference>
<reference evidence="5 6" key="1">
    <citation type="submission" date="2019-03" db="EMBL/GenBank/DDBJ databases">
        <title>Single cell metagenomics reveals metabolic interactions within the superorganism composed of flagellate Streblomastix strix and complex community of Bacteroidetes bacteria on its surface.</title>
        <authorList>
            <person name="Treitli S.C."/>
            <person name="Kolisko M."/>
            <person name="Husnik F."/>
            <person name="Keeling P."/>
            <person name="Hampl V."/>
        </authorList>
    </citation>
    <scope>NUCLEOTIDE SEQUENCE [LARGE SCALE GENOMIC DNA]</scope>
    <source>
        <strain evidence="5">ST1C</strain>
    </source>
</reference>
<evidence type="ECO:0000313" key="5">
    <source>
        <dbReference type="EMBL" id="KAA6383637.1"/>
    </source>
</evidence>
<evidence type="ECO:0000256" key="4">
    <source>
        <dbReference type="SAM" id="Phobius"/>
    </source>
</evidence>
<dbReference type="InterPro" id="IPR009053">
    <property type="entry name" value="Prefoldin"/>
</dbReference>
<dbReference type="GO" id="GO:1990115">
    <property type="term" value="P:RNA polymerase III assembly"/>
    <property type="evidence" value="ECO:0007669"/>
    <property type="project" value="TreeGrafter"/>
</dbReference>
<dbReference type="SUPFAM" id="SSF46579">
    <property type="entry name" value="Prefoldin"/>
    <property type="match status" value="1"/>
</dbReference>
<accession>A0A5J4VLV8</accession>
<dbReference type="AlphaFoldDB" id="A0A5J4VLV8"/>
<keyword evidence="4" id="KW-0812">Transmembrane</keyword>
<dbReference type="PANTHER" id="PTHR12674:SF2">
    <property type="entry name" value="PREFOLDIN SUBUNIT 5"/>
    <property type="match status" value="1"/>
</dbReference>